<sequence>MTPPAEGFADFVAARATALLRTAYLTCESAADAEDVLQSALERAYRNWHRLRRDADPEPYVRKIIVNLAISRARRRAILRLIPVHAPPDMPVPRGDVELRQVLLDALRMLPPRQRAVMVLRYWEDMTEAQTARILGCSVGTVKSQASKALARLRVLLDREVVINVEA</sequence>
<dbReference type="Pfam" id="PF08281">
    <property type="entry name" value="Sigma70_r4_2"/>
    <property type="match status" value="1"/>
</dbReference>
<dbReference type="InterPro" id="IPR014284">
    <property type="entry name" value="RNA_pol_sigma-70_dom"/>
</dbReference>
<organism evidence="8 9">
    <name type="scientific">Planotetraspora thailandica</name>
    <dbReference type="NCBI Taxonomy" id="487172"/>
    <lineage>
        <taxon>Bacteria</taxon>
        <taxon>Bacillati</taxon>
        <taxon>Actinomycetota</taxon>
        <taxon>Actinomycetes</taxon>
        <taxon>Streptosporangiales</taxon>
        <taxon>Streptosporangiaceae</taxon>
        <taxon>Planotetraspora</taxon>
    </lineage>
</organism>
<keyword evidence="8" id="KW-0240">DNA-directed RNA polymerase</keyword>
<dbReference type="EMBL" id="BOOR01000055">
    <property type="protein sequence ID" value="GII57780.1"/>
    <property type="molecule type" value="Genomic_DNA"/>
</dbReference>
<evidence type="ECO:0000256" key="5">
    <source>
        <dbReference type="ARBA" id="ARBA00023163"/>
    </source>
</evidence>
<evidence type="ECO:0000256" key="4">
    <source>
        <dbReference type="ARBA" id="ARBA00023125"/>
    </source>
</evidence>
<dbReference type="PANTHER" id="PTHR43133:SF50">
    <property type="entry name" value="ECF RNA POLYMERASE SIGMA FACTOR SIGM"/>
    <property type="match status" value="1"/>
</dbReference>
<dbReference type="InterPro" id="IPR013325">
    <property type="entry name" value="RNA_pol_sigma_r2"/>
</dbReference>
<keyword evidence="2" id="KW-0805">Transcription regulation</keyword>
<dbReference type="GO" id="GO:0016987">
    <property type="term" value="F:sigma factor activity"/>
    <property type="evidence" value="ECO:0007669"/>
    <property type="project" value="UniProtKB-KW"/>
</dbReference>
<keyword evidence="4" id="KW-0238">DNA-binding</keyword>
<reference evidence="8" key="1">
    <citation type="submission" date="2021-01" db="EMBL/GenBank/DDBJ databases">
        <title>Whole genome shotgun sequence of Planotetraspora thailandica NBRC 104271.</title>
        <authorList>
            <person name="Komaki H."/>
            <person name="Tamura T."/>
        </authorList>
    </citation>
    <scope>NUCLEOTIDE SEQUENCE</scope>
    <source>
        <strain evidence="8">NBRC 104271</strain>
    </source>
</reference>
<evidence type="ECO:0000313" key="8">
    <source>
        <dbReference type="EMBL" id="GII57780.1"/>
    </source>
</evidence>
<dbReference type="InterPro" id="IPR036388">
    <property type="entry name" value="WH-like_DNA-bd_sf"/>
</dbReference>
<dbReference type="NCBIfam" id="TIGR02937">
    <property type="entry name" value="sigma70-ECF"/>
    <property type="match status" value="1"/>
</dbReference>
<keyword evidence="5" id="KW-0804">Transcription</keyword>
<dbReference type="AlphaFoldDB" id="A0A8J3VFT6"/>
<evidence type="ECO:0000256" key="3">
    <source>
        <dbReference type="ARBA" id="ARBA00023082"/>
    </source>
</evidence>
<evidence type="ECO:0000256" key="2">
    <source>
        <dbReference type="ARBA" id="ARBA00023015"/>
    </source>
</evidence>
<keyword evidence="3" id="KW-0731">Sigma factor</keyword>
<dbReference type="Gene3D" id="1.10.1740.10">
    <property type="match status" value="1"/>
</dbReference>
<accession>A0A8J3VFT6</accession>
<comment type="caution">
    <text evidence="8">The sequence shown here is derived from an EMBL/GenBank/DDBJ whole genome shotgun (WGS) entry which is preliminary data.</text>
</comment>
<dbReference type="RefSeq" id="WP_203947888.1">
    <property type="nucleotide sequence ID" value="NZ_BOOR01000055.1"/>
</dbReference>
<dbReference type="NCBIfam" id="TIGR02983">
    <property type="entry name" value="SigE-fam_strep"/>
    <property type="match status" value="1"/>
</dbReference>
<evidence type="ECO:0000259" key="6">
    <source>
        <dbReference type="Pfam" id="PF04542"/>
    </source>
</evidence>
<dbReference type="Pfam" id="PF04542">
    <property type="entry name" value="Sigma70_r2"/>
    <property type="match status" value="1"/>
</dbReference>
<dbReference type="InterPro" id="IPR013249">
    <property type="entry name" value="RNA_pol_sigma70_r4_t2"/>
</dbReference>
<evidence type="ECO:0000313" key="9">
    <source>
        <dbReference type="Proteomes" id="UP000605992"/>
    </source>
</evidence>
<dbReference type="CDD" id="cd06171">
    <property type="entry name" value="Sigma70_r4"/>
    <property type="match status" value="1"/>
</dbReference>
<gene>
    <name evidence="8" type="ORF">Pth03_61690</name>
</gene>
<dbReference type="InterPro" id="IPR007627">
    <property type="entry name" value="RNA_pol_sigma70_r2"/>
</dbReference>
<dbReference type="Gene3D" id="1.10.10.10">
    <property type="entry name" value="Winged helix-like DNA-binding domain superfamily/Winged helix DNA-binding domain"/>
    <property type="match status" value="1"/>
</dbReference>
<dbReference type="InterPro" id="IPR039425">
    <property type="entry name" value="RNA_pol_sigma-70-like"/>
</dbReference>
<comment type="similarity">
    <text evidence="1">Belongs to the sigma-70 factor family. ECF subfamily.</text>
</comment>
<name>A0A8J3VFT6_9ACTN</name>
<dbReference type="GO" id="GO:0000428">
    <property type="term" value="C:DNA-directed RNA polymerase complex"/>
    <property type="evidence" value="ECO:0007669"/>
    <property type="project" value="UniProtKB-KW"/>
</dbReference>
<evidence type="ECO:0000259" key="7">
    <source>
        <dbReference type="Pfam" id="PF08281"/>
    </source>
</evidence>
<evidence type="ECO:0000256" key="1">
    <source>
        <dbReference type="ARBA" id="ARBA00010641"/>
    </source>
</evidence>
<dbReference type="SUPFAM" id="SSF88659">
    <property type="entry name" value="Sigma3 and sigma4 domains of RNA polymerase sigma factors"/>
    <property type="match status" value="1"/>
</dbReference>
<dbReference type="GO" id="GO:0006352">
    <property type="term" value="P:DNA-templated transcription initiation"/>
    <property type="evidence" value="ECO:0007669"/>
    <property type="project" value="InterPro"/>
</dbReference>
<keyword evidence="9" id="KW-1185">Reference proteome</keyword>
<dbReference type="InterPro" id="IPR013324">
    <property type="entry name" value="RNA_pol_sigma_r3/r4-like"/>
</dbReference>
<protein>
    <submittedName>
        <fullName evidence="8">DNA-directed RNA polymerase sigma-70 factor</fullName>
    </submittedName>
</protein>
<dbReference type="GO" id="GO:0003677">
    <property type="term" value="F:DNA binding"/>
    <property type="evidence" value="ECO:0007669"/>
    <property type="project" value="UniProtKB-KW"/>
</dbReference>
<dbReference type="PANTHER" id="PTHR43133">
    <property type="entry name" value="RNA POLYMERASE ECF-TYPE SIGMA FACTO"/>
    <property type="match status" value="1"/>
</dbReference>
<dbReference type="InterPro" id="IPR014325">
    <property type="entry name" value="RNA_pol_sigma-E_actinobac"/>
</dbReference>
<dbReference type="SUPFAM" id="SSF88946">
    <property type="entry name" value="Sigma2 domain of RNA polymerase sigma factors"/>
    <property type="match status" value="1"/>
</dbReference>
<feature type="domain" description="RNA polymerase sigma-70 region 2" evidence="6">
    <location>
        <begin position="16"/>
        <end position="77"/>
    </location>
</feature>
<feature type="domain" description="RNA polymerase sigma factor 70 region 4 type 2" evidence="7">
    <location>
        <begin position="101"/>
        <end position="153"/>
    </location>
</feature>
<proteinExistence type="inferred from homology"/>
<dbReference type="Proteomes" id="UP000605992">
    <property type="component" value="Unassembled WGS sequence"/>
</dbReference>